<evidence type="ECO:0000313" key="8">
    <source>
        <dbReference type="EMBL" id="GBM85420.1"/>
    </source>
</evidence>
<dbReference type="PANTHER" id="PTHR22776:SF15">
    <property type="entry name" value="CKLF-LIKE MARVEL TRANSMEMBRANE DOMAIN-CONTAINING PROTEIN 2"/>
    <property type="match status" value="1"/>
</dbReference>
<evidence type="ECO:0000256" key="2">
    <source>
        <dbReference type="ARBA" id="ARBA00022692"/>
    </source>
</evidence>
<keyword evidence="2 5" id="KW-0812">Transmembrane</keyword>
<evidence type="ECO:0000256" key="6">
    <source>
        <dbReference type="SAM" id="Phobius"/>
    </source>
</evidence>
<dbReference type="PANTHER" id="PTHR22776">
    <property type="entry name" value="MARVEL-CONTAINING POTENTIAL LIPID RAFT-ASSOCIATED PROTEIN"/>
    <property type="match status" value="1"/>
</dbReference>
<reference evidence="8 9" key="1">
    <citation type="journal article" date="2019" name="Sci. Rep.">
        <title>Orb-weaving spider Araneus ventricosus genome elucidates the spidroin gene catalogue.</title>
        <authorList>
            <person name="Kono N."/>
            <person name="Nakamura H."/>
            <person name="Ohtoshi R."/>
            <person name="Moran D.A.P."/>
            <person name="Shinohara A."/>
            <person name="Yoshida Y."/>
            <person name="Fujiwara M."/>
            <person name="Mori M."/>
            <person name="Tomita M."/>
            <person name="Arakawa K."/>
        </authorList>
    </citation>
    <scope>NUCLEOTIDE SEQUENCE [LARGE SCALE GENOMIC DNA]</scope>
</reference>
<dbReference type="EMBL" id="BGPR01003233">
    <property type="protein sequence ID" value="GBM85420.1"/>
    <property type="molecule type" value="Genomic_DNA"/>
</dbReference>
<comment type="subcellular location">
    <subcellularLocation>
        <location evidence="1">Membrane</location>
        <topology evidence="1">Multi-pass membrane protein</topology>
    </subcellularLocation>
</comment>
<dbReference type="GO" id="GO:0016020">
    <property type="term" value="C:membrane"/>
    <property type="evidence" value="ECO:0007669"/>
    <property type="project" value="UniProtKB-SubCell"/>
</dbReference>
<comment type="caution">
    <text evidence="8">The sequence shown here is derived from an EMBL/GenBank/DDBJ whole genome shotgun (WGS) entry which is preliminary data.</text>
</comment>
<feature type="domain" description="MARVEL" evidence="7">
    <location>
        <begin position="76"/>
        <end position="213"/>
    </location>
</feature>
<gene>
    <name evidence="8" type="ORF">AVEN_130134_1</name>
</gene>
<evidence type="ECO:0000256" key="1">
    <source>
        <dbReference type="ARBA" id="ARBA00004141"/>
    </source>
</evidence>
<sequence length="215" mass="23961">MVAKGIERRVATGDADAYNVRYGFEFLLRKVSTLTSQDMMSPEEGENLVPKMSHSVTVTRTTTTSSATAIILNTGILKTPSGILKFFETVIGGICLGLIAYYSVYNKIFTGDPEHTLFFIVTFAFLVTTFLMLISSLLSLMAATILPKTLFEFLYHIFAFVFYISASLALLTTLTNRYYRGHYYEGKMAAAVLGIVNAVLYLLSAFFSFRTYRIG</sequence>
<evidence type="ECO:0000256" key="3">
    <source>
        <dbReference type="ARBA" id="ARBA00022989"/>
    </source>
</evidence>
<keyword evidence="9" id="KW-1185">Reference proteome</keyword>
<evidence type="ECO:0000313" key="9">
    <source>
        <dbReference type="Proteomes" id="UP000499080"/>
    </source>
</evidence>
<dbReference type="InterPro" id="IPR050578">
    <property type="entry name" value="MARVEL-CKLF_proteins"/>
</dbReference>
<evidence type="ECO:0000256" key="5">
    <source>
        <dbReference type="PROSITE-ProRule" id="PRU00581"/>
    </source>
</evidence>
<keyword evidence="4 5" id="KW-0472">Membrane</keyword>
<dbReference type="AlphaFoldDB" id="A0A4Y2J624"/>
<dbReference type="Pfam" id="PF01284">
    <property type="entry name" value="MARVEL"/>
    <property type="match status" value="1"/>
</dbReference>
<evidence type="ECO:0000256" key="4">
    <source>
        <dbReference type="ARBA" id="ARBA00023136"/>
    </source>
</evidence>
<feature type="transmembrane region" description="Helical" evidence="6">
    <location>
        <begin position="86"/>
        <end position="105"/>
    </location>
</feature>
<dbReference type="PROSITE" id="PS51225">
    <property type="entry name" value="MARVEL"/>
    <property type="match status" value="1"/>
</dbReference>
<keyword evidence="3 6" id="KW-1133">Transmembrane helix</keyword>
<feature type="transmembrane region" description="Helical" evidence="6">
    <location>
        <begin position="117"/>
        <end position="141"/>
    </location>
</feature>
<dbReference type="InterPro" id="IPR008253">
    <property type="entry name" value="Marvel"/>
</dbReference>
<proteinExistence type="predicted"/>
<feature type="transmembrane region" description="Helical" evidence="6">
    <location>
        <begin position="153"/>
        <end position="176"/>
    </location>
</feature>
<dbReference type="Proteomes" id="UP000499080">
    <property type="component" value="Unassembled WGS sequence"/>
</dbReference>
<accession>A0A4Y2J624</accession>
<protein>
    <recommendedName>
        <fullName evidence="7">MARVEL domain-containing protein</fullName>
    </recommendedName>
</protein>
<dbReference type="OrthoDB" id="6481667at2759"/>
<organism evidence="8 9">
    <name type="scientific">Araneus ventricosus</name>
    <name type="common">Orbweaver spider</name>
    <name type="synonym">Epeira ventricosa</name>
    <dbReference type="NCBI Taxonomy" id="182803"/>
    <lineage>
        <taxon>Eukaryota</taxon>
        <taxon>Metazoa</taxon>
        <taxon>Ecdysozoa</taxon>
        <taxon>Arthropoda</taxon>
        <taxon>Chelicerata</taxon>
        <taxon>Arachnida</taxon>
        <taxon>Araneae</taxon>
        <taxon>Araneomorphae</taxon>
        <taxon>Entelegynae</taxon>
        <taxon>Araneoidea</taxon>
        <taxon>Araneidae</taxon>
        <taxon>Araneus</taxon>
    </lineage>
</organism>
<feature type="transmembrane region" description="Helical" evidence="6">
    <location>
        <begin position="188"/>
        <end position="209"/>
    </location>
</feature>
<evidence type="ECO:0000259" key="7">
    <source>
        <dbReference type="PROSITE" id="PS51225"/>
    </source>
</evidence>
<name>A0A4Y2J624_ARAVE</name>